<dbReference type="AlphaFoldDB" id="A0A1G2Q432"/>
<feature type="repeat" description="TPR" evidence="1">
    <location>
        <begin position="745"/>
        <end position="778"/>
    </location>
</feature>
<dbReference type="InterPro" id="IPR019734">
    <property type="entry name" value="TPR_rpt"/>
</dbReference>
<keyword evidence="1" id="KW-0802">TPR repeat</keyword>
<dbReference type="PANTHER" id="PTHR12558">
    <property type="entry name" value="CELL DIVISION CYCLE 16,23,27"/>
    <property type="match status" value="1"/>
</dbReference>
<accession>A0A1G2Q432</accession>
<evidence type="ECO:0000313" key="3">
    <source>
        <dbReference type="EMBL" id="OHA55343.1"/>
    </source>
</evidence>
<comment type="caution">
    <text evidence="3">The sequence shown here is derived from an EMBL/GenBank/DDBJ whole genome shotgun (WGS) entry which is preliminary data.</text>
</comment>
<evidence type="ECO:0000256" key="1">
    <source>
        <dbReference type="PROSITE-ProRule" id="PRU00339"/>
    </source>
</evidence>
<dbReference type="PANTHER" id="PTHR12558:SF13">
    <property type="entry name" value="CELL DIVISION CYCLE PROTEIN 27 HOMOLOG"/>
    <property type="match status" value="1"/>
</dbReference>
<evidence type="ECO:0000256" key="2">
    <source>
        <dbReference type="SAM" id="Phobius"/>
    </source>
</evidence>
<dbReference type="SUPFAM" id="SSF48452">
    <property type="entry name" value="TPR-like"/>
    <property type="match status" value="1"/>
</dbReference>
<feature type="transmembrane region" description="Helical" evidence="2">
    <location>
        <begin position="184"/>
        <end position="210"/>
    </location>
</feature>
<feature type="transmembrane region" description="Helical" evidence="2">
    <location>
        <begin position="153"/>
        <end position="172"/>
    </location>
</feature>
<name>A0A1G2Q432_9BACT</name>
<evidence type="ECO:0000313" key="4">
    <source>
        <dbReference type="Proteomes" id="UP000178199"/>
    </source>
</evidence>
<protein>
    <submittedName>
        <fullName evidence="3">Uncharacterized protein</fullName>
    </submittedName>
</protein>
<reference evidence="3 4" key="1">
    <citation type="journal article" date="2016" name="Nat. Commun.">
        <title>Thousands of microbial genomes shed light on interconnected biogeochemical processes in an aquifer system.</title>
        <authorList>
            <person name="Anantharaman K."/>
            <person name="Brown C.T."/>
            <person name="Hug L.A."/>
            <person name="Sharon I."/>
            <person name="Castelle C.J."/>
            <person name="Probst A.J."/>
            <person name="Thomas B.C."/>
            <person name="Singh A."/>
            <person name="Wilkins M.J."/>
            <person name="Karaoz U."/>
            <person name="Brodie E.L."/>
            <person name="Williams K.H."/>
            <person name="Hubbard S.S."/>
            <person name="Banfield J.F."/>
        </authorList>
    </citation>
    <scope>NUCLEOTIDE SEQUENCE [LARGE SCALE GENOMIC DNA]</scope>
</reference>
<dbReference type="Pfam" id="PF13432">
    <property type="entry name" value="TPR_16"/>
    <property type="match status" value="1"/>
</dbReference>
<feature type="transmembrane region" description="Helical" evidence="2">
    <location>
        <begin position="394"/>
        <end position="413"/>
    </location>
</feature>
<feature type="transmembrane region" description="Helical" evidence="2">
    <location>
        <begin position="425"/>
        <end position="444"/>
    </location>
</feature>
<organism evidence="3 4">
    <name type="scientific">Candidatus Veblenbacteria bacterium RIFOXYC1_FULL_42_9</name>
    <dbReference type="NCBI Taxonomy" id="1802427"/>
    <lineage>
        <taxon>Bacteria</taxon>
        <taxon>Candidatus Vebleniibacteriota</taxon>
    </lineage>
</organism>
<feature type="transmembrane region" description="Helical" evidence="2">
    <location>
        <begin position="91"/>
        <end position="109"/>
    </location>
</feature>
<sequence>MLNTQDIKLYKCMAFNFLRRGRADVSAPDGEFRVVTASFEDPVSPHFDEEGEQKATFYSKIIRAILLVGAFLVPLLTITFNSNPLEYNKQLLLIIVSGVGLILWLLSIVSSGKLNWRSNFLDLSILAVLGATVLTTLFSFIKYRSMFGAGDGLSTSLVSVVALTIFYFLSVNTFEDGGKALRRVFSLSIAVALLYGLLQLLGLHIIWAAALKSRSFNTIGSVNALGLLAALSLPLFNKLKIKTGYLRFLFIDKVGVVVALAILVILNWWVLWTVAIAGMVGMIVFENMRAAKFRMSRFLLPMTVIVLGVFLLVINFNINAVKKNLPVEIAPSYQLSGDVATKSLKDSIVFGYGPENFSLAFDKYGAYKLADTTLSTTKFSDATSEFMNMVTQNGLVGVVALLFLIWTIVWGIVKSRNTIRSDESGDTVGMLSFVFAVFVAMFFYPFNMTIMFVMYVALALMALSLWGQEKRSFSVEDKAWLSLTASLGFIAGLILVLVGVYFSAAIYASDINYVSALKLNLAGNNAQSSTDTKTSLDNYKKAQDSMAAAVGWSSYDDRFYRADSQIALNMLSVEINRTPEKGEDANLKAQNIQGYSARAVDSAQKATQISPRESANWSNLGNVYQALLGLVDGVDKLAADSYNKALELRPGDASLYLGIGNTYLAKSDLSRQLAQNATGDSATKLKKDVEDALAKSEEAFKKAVELANNYGVAIYNLGTVYDREGKTAEAIAQLEKIAPANANQPGLFFELGLLYSRANNKDQAIAAMQRAIFLSPEYSNARWYLGLLLEERKDYAGAIEQMEKILATEANKDNATVLTKLEELRKGGAAITKEKAIDQKPLP</sequence>
<feature type="transmembrane region" description="Helical" evidence="2">
    <location>
        <begin position="61"/>
        <end position="79"/>
    </location>
</feature>
<dbReference type="EMBL" id="MHTD01000035">
    <property type="protein sequence ID" value="OHA55343.1"/>
    <property type="molecule type" value="Genomic_DNA"/>
</dbReference>
<dbReference type="PROSITE" id="PS50005">
    <property type="entry name" value="TPR"/>
    <property type="match status" value="1"/>
</dbReference>
<feature type="transmembrane region" description="Helical" evidence="2">
    <location>
        <begin position="216"/>
        <end position="236"/>
    </location>
</feature>
<keyword evidence="2" id="KW-0472">Membrane</keyword>
<feature type="transmembrane region" description="Helical" evidence="2">
    <location>
        <begin position="298"/>
        <end position="318"/>
    </location>
</feature>
<dbReference type="Gene3D" id="1.25.40.10">
    <property type="entry name" value="Tetratricopeptide repeat domain"/>
    <property type="match status" value="3"/>
</dbReference>
<keyword evidence="2" id="KW-1133">Transmembrane helix</keyword>
<gene>
    <name evidence="3" type="ORF">A2429_03040</name>
</gene>
<dbReference type="SMART" id="SM00028">
    <property type="entry name" value="TPR"/>
    <property type="match status" value="4"/>
</dbReference>
<dbReference type="Proteomes" id="UP000178199">
    <property type="component" value="Unassembled WGS sequence"/>
</dbReference>
<feature type="transmembrane region" description="Helical" evidence="2">
    <location>
        <begin position="479"/>
        <end position="502"/>
    </location>
</feature>
<keyword evidence="2" id="KW-0812">Transmembrane</keyword>
<proteinExistence type="predicted"/>
<feature type="transmembrane region" description="Helical" evidence="2">
    <location>
        <begin position="121"/>
        <end position="141"/>
    </location>
</feature>
<dbReference type="InterPro" id="IPR011990">
    <property type="entry name" value="TPR-like_helical_dom_sf"/>
</dbReference>